<proteinExistence type="predicted"/>
<comment type="caution">
    <text evidence="6">The sequence shown here is derived from an EMBL/GenBank/DDBJ whole genome shotgun (WGS) entry which is preliminary data.</text>
</comment>
<dbReference type="PROSITE" id="PS51318">
    <property type="entry name" value="TAT"/>
    <property type="match status" value="1"/>
</dbReference>
<evidence type="ECO:0000256" key="3">
    <source>
        <dbReference type="ARBA" id="ARBA00022729"/>
    </source>
</evidence>
<evidence type="ECO:0000256" key="1">
    <source>
        <dbReference type="ARBA" id="ARBA00004418"/>
    </source>
</evidence>
<evidence type="ECO:0000256" key="4">
    <source>
        <dbReference type="ARBA" id="ARBA00022764"/>
    </source>
</evidence>
<feature type="chain" id="PRO_5046752250" evidence="5">
    <location>
        <begin position="24"/>
        <end position="388"/>
    </location>
</feature>
<dbReference type="InterPro" id="IPR001188">
    <property type="entry name" value="Sperm_putr-bd"/>
</dbReference>
<keyword evidence="7" id="KW-1185">Reference proteome</keyword>
<name>A0ABV7YFF8_9ACTN</name>
<comment type="subcellular location">
    <subcellularLocation>
        <location evidence="1">Periplasm</location>
    </subcellularLocation>
</comment>
<keyword evidence="3 5" id="KW-0732">Signal</keyword>
<dbReference type="PANTHER" id="PTHR30222">
    <property type="entry name" value="SPERMIDINE/PUTRESCINE-BINDING PERIPLASMIC PROTEIN"/>
    <property type="match status" value="1"/>
</dbReference>
<protein>
    <submittedName>
        <fullName evidence="6">Spermidine/putrescine ABC transporter substrate-binding protein</fullName>
    </submittedName>
</protein>
<gene>
    <name evidence="6" type="ORF">ACFOUW_18475</name>
</gene>
<reference evidence="7" key="1">
    <citation type="journal article" date="2019" name="Int. J. Syst. Evol. Microbiol.">
        <title>The Global Catalogue of Microorganisms (GCM) 10K type strain sequencing project: providing services to taxonomists for standard genome sequencing and annotation.</title>
        <authorList>
            <consortium name="The Broad Institute Genomics Platform"/>
            <consortium name="The Broad Institute Genome Sequencing Center for Infectious Disease"/>
            <person name="Wu L."/>
            <person name="Ma J."/>
        </authorList>
    </citation>
    <scope>NUCLEOTIDE SEQUENCE [LARGE SCALE GENOMIC DNA]</scope>
    <source>
        <strain evidence="7">CGMCC 4.7241</strain>
    </source>
</reference>
<evidence type="ECO:0000256" key="5">
    <source>
        <dbReference type="SAM" id="SignalP"/>
    </source>
</evidence>
<dbReference type="RefSeq" id="WP_205113664.1">
    <property type="nucleotide sequence ID" value="NZ_JAFBCM010000001.1"/>
</dbReference>
<dbReference type="EMBL" id="JBHRZH010000016">
    <property type="protein sequence ID" value="MFC3762833.1"/>
    <property type="molecule type" value="Genomic_DNA"/>
</dbReference>
<dbReference type="Pfam" id="PF13416">
    <property type="entry name" value="SBP_bac_8"/>
    <property type="match status" value="1"/>
</dbReference>
<evidence type="ECO:0000256" key="2">
    <source>
        <dbReference type="ARBA" id="ARBA00022448"/>
    </source>
</evidence>
<dbReference type="CDD" id="cd13590">
    <property type="entry name" value="PBP2_PotD_PotF_like"/>
    <property type="match status" value="1"/>
</dbReference>
<dbReference type="InterPro" id="IPR006059">
    <property type="entry name" value="SBP"/>
</dbReference>
<keyword evidence="4" id="KW-0574">Periplasm</keyword>
<evidence type="ECO:0000313" key="6">
    <source>
        <dbReference type="EMBL" id="MFC3762833.1"/>
    </source>
</evidence>
<dbReference type="SUPFAM" id="SSF53850">
    <property type="entry name" value="Periplasmic binding protein-like II"/>
    <property type="match status" value="1"/>
</dbReference>
<evidence type="ECO:0000313" key="7">
    <source>
        <dbReference type="Proteomes" id="UP001595699"/>
    </source>
</evidence>
<dbReference type="PRINTS" id="PR00909">
    <property type="entry name" value="SPERMDNBNDNG"/>
</dbReference>
<dbReference type="InterPro" id="IPR006311">
    <property type="entry name" value="TAT_signal"/>
</dbReference>
<keyword evidence="2" id="KW-0813">Transport</keyword>
<dbReference type="Proteomes" id="UP001595699">
    <property type="component" value="Unassembled WGS sequence"/>
</dbReference>
<dbReference type="PANTHER" id="PTHR30222:SF17">
    <property type="entry name" value="SPERMIDINE_PUTRESCINE-BINDING PERIPLASMIC PROTEIN"/>
    <property type="match status" value="1"/>
</dbReference>
<dbReference type="PROSITE" id="PS51257">
    <property type="entry name" value="PROKAR_LIPOPROTEIN"/>
    <property type="match status" value="1"/>
</dbReference>
<dbReference type="Gene3D" id="3.40.190.10">
    <property type="entry name" value="Periplasmic binding protein-like II"/>
    <property type="match status" value="2"/>
</dbReference>
<accession>A0ABV7YFF8</accession>
<feature type="signal peptide" evidence="5">
    <location>
        <begin position="1"/>
        <end position="23"/>
    </location>
</feature>
<sequence length="388" mass="43378">MTDRRRFSRRRLLRTTGAAAALAALSGCGIKGSLIAEGSCESTDLSGTEKQVVFSNWPQYIDVSEDEKSRPTLDRFVQETGIQVKYTEDVNDNSPFFSKIRNQLAACRPCGRDLFVLTDWMAARVVRYRWLQELDHDKLPNVKAQLIPSLEAPGWDPDRKYSVPWQSGLTGLAYNAKLTKEIRTLDDLLNRPDLKGRVTMLAGMQDSMQMVLMSLGKNPIEVSQDDFSTGIEKLEKAVASGQIRRFTGNDYTQDLANGDVAACMAWSGDVIQLQFENPDIKFVVPEEGLGIWSDNAMIPNKASHKANAELLLNYYYEPEVAAEVAAWVNYICPVEGARAAMEKIDPELVDNPLIFPDDALLKKAVGLMNLTETQERNFEIQFQQVIGA</sequence>
<organism evidence="6 7">
    <name type="scientific">Tenggerimyces flavus</name>
    <dbReference type="NCBI Taxonomy" id="1708749"/>
    <lineage>
        <taxon>Bacteria</taxon>
        <taxon>Bacillati</taxon>
        <taxon>Actinomycetota</taxon>
        <taxon>Actinomycetes</taxon>
        <taxon>Propionibacteriales</taxon>
        <taxon>Nocardioidaceae</taxon>
        <taxon>Tenggerimyces</taxon>
    </lineage>
</organism>